<dbReference type="Pfam" id="PF12790">
    <property type="entry name" value="T6SS-SciN"/>
    <property type="match status" value="1"/>
</dbReference>
<accession>A0A0G3BLK3</accession>
<dbReference type="InterPro" id="IPR038706">
    <property type="entry name" value="Type_VI_SciN-like_sf"/>
</dbReference>
<dbReference type="NCBIfam" id="TIGR03352">
    <property type="entry name" value="VI_chp_3"/>
    <property type="match status" value="1"/>
</dbReference>
<reference evidence="1 2" key="1">
    <citation type="submission" date="2015-05" db="EMBL/GenBank/DDBJ databases">
        <authorList>
            <person name="Tang B."/>
            <person name="Yu Y."/>
        </authorList>
    </citation>
    <scope>NUCLEOTIDE SEQUENCE [LARGE SCALE GENOMIC DNA]</scope>
    <source>
        <strain evidence="1 2">DSM 7029</strain>
    </source>
</reference>
<evidence type="ECO:0000313" key="1">
    <source>
        <dbReference type="EMBL" id="AKJ28868.1"/>
    </source>
</evidence>
<dbReference type="KEGG" id="pbh:AAW51_2177"/>
<dbReference type="EMBL" id="CP011371">
    <property type="protein sequence ID" value="AKJ28868.1"/>
    <property type="molecule type" value="Genomic_DNA"/>
</dbReference>
<dbReference type="Proteomes" id="UP000035352">
    <property type="component" value="Chromosome"/>
</dbReference>
<dbReference type="PROSITE" id="PS51257">
    <property type="entry name" value="PROKAR_LIPOPROTEIN"/>
    <property type="match status" value="1"/>
</dbReference>
<proteinExistence type="predicted"/>
<dbReference type="AlphaFoldDB" id="A0A0G3BLK3"/>
<evidence type="ECO:0000313" key="2">
    <source>
        <dbReference type="Proteomes" id="UP000035352"/>
    </source>
</evidence>
<protein>
    <submittedName>
        <fullName evidence="1">Type VI secretion system protein VasD</fullName>
    </submittedName>
</protein>
<dbReference type="InterPro" id="IPR017734">
    <property type="entry name" value="T6SS_SciN"/>
</dbReference>
<sequence length="159" mass="17604">MTSPRLHLLFKWLFAALLGLLLAACAGGPKPTRVEVQLAGNALLNPDSRNRPSPAMVRVYELKTPAAFESADFFSLFDKDRETLAADLNARDEFVLQPGQTLSFKRDTKPDTRYVAVMVAYRDLEHARWRAVGALNLGKSQVVRINAGPRAVELAVARK</sequence>
<organism evidence="1 2">
    <name type="scientific">Caldimonas brevitalea</name>
    <dbReference type="NCBI Taxonomy" id="413882"/>
    <lineage>
        <taxon>Bacteria</taxon>
        <taxon>Pseudomonadati</taxon>
        <taxon>Pseudomonadota</taxon>
        <taxon>Betaproteobacteria</taxon>
        <taxon>Burkholderiales</taxon>
        <taxon>Sphaerotilaceae</taxon>
        <taxon>Caldimonas</taxon>
    </lineage>
</organism>
<dbReference type="PANTHER" id="PTHR37625:SF4">
    <property type="entry name" value="OUTER MEMBRANE LIPOPROTEIN"/>
    <property type="match status" value="1"/>
</dbReference>
<dbReference type="STRING" id="413882.AAW51_2177"/>
<keyword evidence="2" id="KW-1185">Reference proteome</keyword>
<gene>
    <name evidence="1" type="primary">vasD</name>
    <name evidence="1" type="ORF">AAW51_2177</name>
</gene>
<dbReference type="OrthoDB" id="5471061at2"/>
<dbReference type="RefSeq" id="WP_047194638.1">
    <property type="nucleotide sequence ID" value="NZ_CP011371.1"/>
</dbReference>
<dbReference type="PANTHER" id="PTHR37625">
    <property type="entry name" value="OUTER MEMBRANE LIPOPROTEIN-RELATED"/>
    <property type="match status" value="1"/>
</dbReference>
<name>A0A0G3BLK3_9BURK</name>
<dbReference type="Gene3D" id="2.60.40.4150">
    <property type="entry name" value="Type VI secretion system, lipoprotein SciN"/>
    <property type="match status" value="1"/>
</dbReference>